<dbReference type="NCBIfam" id="NF033590">
    <property type="entry name" value="transpos_IS4_3"/>
    <property type="match status" value="1"/>
</dbReference>
<gene>
    <name evidence="2" type="ORF">FHS57_006459</name>
</gene>
<dbReference type="InterPro" id="IPR054836">
    <property type="entry name" value="Tn5_transposase"/>
</dbReference>
<feature type="domain" description="Transposase IS4-like" evidence="1">
    <location>
        <begin position="126"/>
        <end position="308"/>
    </location>
</feature>
<sequence>MTPSRLIQQYWQDRNVSWSGKHLLLYQDSSVLSFKKTKQRTDLGYVGKGEVHGGFELHNSLLVDAQSRACYGIGGAQVHSNEFNSVEHNKQRKRSLRHVSFSQKETYRWYSTIDQSTTNCAGASRYTVIADQEADIYELFSLYKERQWDWLIRATDYRRVRHSNGSTMLLSQFLQEIPVSFSYQTQVSTSQNRTSHQALLRVKFSPITMIKSSKNPTKSLPDTLCMYVIDIREDDTSVLADETPIHWVLVSSHAVTTDQEAAQLIEWYCERWNIEQLYRTEKTQGLNIEQAQLETTHGLANLSVVSIMAAAQVMALVMAREPKQPIDAQIILNQQEIECSLWLNPTLEGKTDKQKNQHPPNSLAFVAWVVARLGGWSPHVNKPAGPITMIHGLVRFKAIVEGFALKNTTPNQQVMGLP</sequence>
<dbReference type="GO" id="GO:0006313">
    <property type="term" value="P:DNA transposition"/>
    <property type="evidence" value="ECO:0007669"/>
    <property type="project" value="InterPro"/>
</dbReference>
<dbReference type="InterPro" id="IPR012337">
    <property type="entry name" value="RNaseH-like_sf"/>
</dbReference>
<dbReference type="InterPro" id="IPR047768">
    <property type="entry name" value="Tn5p-like"/>
</dbReference>
<evidence type="ECO:0000259" key="1">
    <source>
        <dbReference type="Pfam" id="PF01609"/>
    </source>
</evidence>
<comment type="caution">
    <text evidence="2">The sequence shown here is derived from an EMBL/GenBank/DDBJ whole genome shotgun (WGS) entry which is preliminary data.</text>
</comment>
<dbReference type="EMBL" id="JACIBY010000043">
    <property type="protein sequence ID" value="MBB3842425.1"/>
    <property type="molecule type" value="Genomic_DNA"/>
</dbReference>
<proteinExistence type="predicted"/>
<evidence type="ECO:0000313" key="3">
    <source>
        <dbReference type="Proteomes" id="UP000541352"/>
    </source>
</evidence>
<dbReference type="GO" id="GO:0003677">
    <property type="term" value="F:DNA binding"/>
    <property type="evidence" value="ECO:0007669"/>
    <property type="project" value="InterPro"/>
</dbReference>
<dbReference type="GO" id="GO:0004803">
    <property type="term" value="F:transposase activity"/>
    <property type="evidence" value="ECO:0007669"/>
    <property type="project" value="InterPro"/>
</dbReference>
<organism evidence="2 3">
    <name type="scientific">Runella defluvii</name>
    <dbReference type="NCBI Taxonomy" id="370973"/>
    <lineage>
        <taxon>Bacteria</taxon>
        <taxon>Pseudomonadati</taxon>
        <taxon>Bacteroidota</taxon>
        <taxon>Cytophagia</taxon>
        <taxon>Cytophagales</taxon>
        <taxon>Spirosomataceae</taxon>
        <taxon>Runella</taxon>
    </lineage>
</organism>
<keyword evidence="3" id="KW-1185">Reference proteome</keyword>
<protein>
    <recommendedName>
        <fullName evidence="1">Transposase IS4-like domain-containing protein</fullName>
    </recommendedName>
</protein>
<reference evidence="2 3" key="1">
    <citation type="submission" date="2020-08" db="EMBL/GenBank/DDBJ databases">
        <title>Genomic Encyclopedia of Type Strains, Phase IV (KMG-IV): sequencing the most valuable type-strain genomes for metagenomic binning, comparative biology and taxonomic classification.</title>
        <authorList>
            <person name="Goeker M."/>
        </authorList>
    </citation>
    <scope>NUCLEOTIDE SEQUENCE [LARGE SCALE GENOMIC DNA]</scope>
    <source>
        <strain evidence="2 3">DSM 17976</strain>
    </source>
</reference>
<dbReference type="SUPFAM" id="SSF53098">
    <property type="entry name" value="Ribonuclease H-like"/>
    <property type="match status" value="1"/>
</dbReference>
<evidence type="ECO:0000313" key="2">
    <source>
        <dbReference type="EMBL" id="MBB3842425.1"/>
    </source>
</evidence>
<name>A0A7W5ZTF9_9BACT</name>
<dbReference type="Gene3D" id="3.90.350.10">
    <property type="entry name" value="Transposase Inhibitor Protein From Tn5, Chain A, domain 1"/>
    <property type="match status" value="1"/>
</dbReference>
<dbReference type="Gene3D" id="1.10.740.10">
    <property type="entry name" value="Transferase Inhibitor Protein From Tn5, Chain"/>
    <property type="match status" value="1"/>
</dbReference>
<dbReference type="InterPro" id="IPR002559">
    <property type="entry name" value="Transposase_11"/>
</dbReference>
<dbReference type="AlphaFoldDB" id="A0A7W5ZTF9"/>
<dbReference type="Pfam" id="PF01609">
    <property type="entry name" value="DDE_Tnp_1"/>
    <property type="match status" value="1"/>
</dbReference>
<dbReference type="Proteomes" id="UP000541352">
    <property type="component" value="Unassembled WGS sequence"/>
</dbReference>
<dbReference type="InterPro" id="IPR014737">
    <property type="entry name" value="Transposase_Tn5-like_C"/>
</dbReference>
<dbReference type="PANTHER" id="PTHR37319:SF1">
    <property type="entry name" value="TRANSPOSASE TN5 DIMERISATION DOMAIN-CONTAINING PROTEIN"/>
    <property type="match status" value="1"/>
</dbReference>
<accession>A0A7W5ZTF9</accession>
<dbReference type="PANTHER" id="PTHR37319">
    <property type="entry name" value="TRANSPOSASE"/>
    <property type="match status" value="1"/>
</dbReference>